<name>A0A256F122_9HYPH</name>
<dbReference type="GO" id="GO:0043565">
    <property type="term" value="F:sequence-specific DNA binding"/>
    <property type="evidence" value="ECO:0007669"/>
    <property type="project" value="InterPro"/>
</dbReference>
<dbReference type="InterPro" id="IPR002514">
    <property type="entry name" value="Transposase_8"/>
</dbReference>
<comment type="caution">
    <text evidence="1">The sequence shown here is derived from an EMBL/GenBank/DDBJ whole genome shotgun (WGS) entry which is preliminary data.</text>
</comment>
<dbReference type="OrthoDB" id="7476756at2"/>
<dbReference type="GO" id="GO:0006313">
    <property type="term" value="P:DNA transposition"/>
    <property type="evidence" value="ECO:0007669"/>
    <property type="project" value="InterPro"/>
</dbReference>
<dbReference type="AlphaFoldDB" id="A0A256F122"/>
<dbReference type="Gene3D" id="1.10.10.10">
    <property type="entry name" value="Winged helix-like DNA-binding domain superfamily/Winged helix DNA-binding domain"/>
    <property type="match status" value="1"/>
</dbReference>
<keyword evidence="2" id="KW-1185">Reference proteome</keyword>
<evidence type="ECO:0000313" key="1">
    <source>
        <dbReference type="EMBL" id="OYR08410.1"/>
    </source>
</evidence>
<reference evidence="1 2" key="1">
    <citation type="submission" date="2017-07" db="EMBL/GenBank/DDBJ databases">
        <title>Phylogenetic study on the rhizospheric bacterium Ochrobactrum sp. A44.</title>
        <authorList>
            <person name="Krzyzanowska D.M."/>
            <person name="Ossowicki A."/>
            <person name="Rajewska M."/>
            <person name="Maciag T."/>
            <person name="Kaczynski Z."/>
            <person name="Czerwicka M."/>
            <person name="Jafra S."/>
        </authorList>
    </citation>
    <scope>NUCLEOTIDE SEQUENCE [LARGE SCALE GENOMIC DNA]</scope>
    <source>
        <strain evidence="1 2">DSM 7216</strain>
    </source>
</reference>
<dbReference type="Pfam" id="PF01527">
    <property type="entry name" value="HTH_Tnp_1"/>
    <property type="match status" value="1"/>
</dbReference>
<gene>
    <name evidence="1" type="ORF">CEV31_4045</name>
</gene>
<protein>
    <submittedName>
        <fullName evidence="1">Transposase family protein</fullName>
    </submittedName>
</protein>
<evidence type="ECO:0000313" key="2">
    <source>
        <dbReference type="Proteomes" id="UP000215590"/>
    </source>
</evidence>
<dbReference type="EMBL" id="NNRJ01000071">
    <property type="protein sequence ID" value="OYR08410.1"/>
    <property type="molecule type" value="Genomic_DNA"/>
</dbReference>
<sequence>MRVEILGHERRRRWRVEDKLAIVSSLGVAGATVTEVALRHDVSRQQIYMWRSELKRKGLLPPSPEALFLPVDITVAPLCSVLFCSVLF</sequence>
<dbReference type="Proteomes" id="UP000215590">
    <property type="component" value="Unassembled WGS sequence"/>
</dbReference>
<organism evidence="1 2">
    <name type="scientific">Brucella thiophenivorans</name>
    <dbReference type="NCBI Taxonomy" id="571255"/>
    <lineage>
        <taxon>Bacteria</taxon>
        <taxon>Pseudomonadati</taxon>
        <taxon>Pseudomonadota</taxon>
        <taxon>Alphaproteobacteria</taxon>
        <taxon>Hyphomicrobiales</taxon>
        <taxon>Brucellaceae</taxon>
        <taxon>Brucella/Ochrobactrum group</taxon>
        <taxon>Brucella</taxon>
    </lineage>
</organism>
<dbReference type="InterPro" id="IPR010921">
    <property type="entry name" value="Trp_repressor/repl_initiator"/>
</dbReference>
<accession>A0A256F122</accession>
<dbReference type="InterPro" id="IPR036388">
    <property type="entry name" value="WH-like_DNA-bd_sf"/>
</dbReference>
<dbReference type="SUPFAM" id="SSF48295">
    <property type="entry name" value="TrpR-like"/>
    <property type="match status" value="1"/>
</dbReference>
<proteinExistence type="predicted"/>
<dbReference type="RefSeq" id="WP_094509920.1">
    <property type="nucleotide sequence ID" value="NZ_JBHEEK010000047.1"/>
</dbReference>
<dbReference type="GO" id="GO:0004803">
    <property type="term" value="F:transposase activity"/>
    <property type="evidence" value="ECO:0007669"/>
    <property type="project" value="InterPro"/>
</dbReference>